<dbReference type="EnsemblPlants" id="TuG1812G0300003719.01.T01">
    <property type="protein sequence ID" value="TuG1812G0300003719.01.T01.cds339614"/>
    <property type="gene ID" value="TuG1812G0300003719.01"/>
</dbReference>
<name>A0A8R7PVW7_TRIUA</name>
<evidence type="ECO:0000256" key="1">
    <source>
        <dbReference type="SAM" id="MobiDB-lite"/>
    </source>
</evidence>
<protein>
    <submittedName>
        <fullName evidence="2">Uncharacterized protein</fullName>
    </submittedName>
</protein>
<feature type="compositionally biased region" description="Polar residues" evidence="1">
    <location>
        <begin position="48"/>
        <end position="61"/>
    </location>
</feature>
<evidence type="ECO:0000313" key="3">
    <source>
        <dbReference type="Proteomes" id="UP000015106"/>
    </source>
</evidence>
<reference evidence="2" key="3">
    <citation type="submission" date="2022-06" db="UniProtKB">
        <authorList>
            <consortium name="EnsemblPlants"/>
        </authorList>
    </citation>
    <scope>IDENTIFICATION</scope>
</reference>
<evidence type="ECO:0000313" key="2">
    <source>
        <dbReference type="EnsemblPlants" id="TuG1812G0300003719.01.T01.cds339614"/>
    </source>
</evidence>
<reference evidence="2" key="2">
    <citation type="submission" date="2018-03" db="EMBL/GenBank/DDBJ databases">
        <title>The Triticum urartu genome reveals the dynamic nature of wheat genome evolution.</title>
        <authorList>
            <person name="Ling H."/>
            <person name="Ma B."/>
            <person name="Shi X."/>
            <person name="Liu H."/>
            <person name="Dong L."/>
            <person name="Sun H."/>
            <person name="Cao Y."/>
            <person name="Gao Q."/>
            <person name="Zheng S."/>
            <person name="Li Y."/>
            <person name="Yu Y."/>
            <person name="Du H."/>
            <person name="Qi M."/>
            <person name="Li Y."/>
            <person name="Yu H."/>
            <person name="Cui Y."/>
            <person name="Wang N."/>
            <person name="Chen C."/>
            <person name="Wu H."/>
            <person name="Zhao Y."/>
            <person name="Zhang J."/>
            <person name="Li Y."/>
            <person name="Zhou W."/>
            <person name="Zhang B."/>
            <person name="Hu W."/>
            <person name="Eijk M."/>
            <person name="Tang J."/>
            <person name="Witsenboer H."/>
            <person name="Zhao S."/>
            <person name="Li Z."/>
            <person name="Zhang A."/>
            <person name="Wang D."/>
            <person name="Liang C."/>
        </authorList>
    </citation>
    <scope>NUCLEOTIDE SEQUENCE [LARGE SCALE GENOMIC DNA]</scope>
    <source>
        <strain evidence="2">cv. G1812</strain>
    </source>
</reference>
<dbReference type="AlphaFoldDB" id="A0A8R7PVW7"/>
<feature type="compositionally biased region" description="Low complexity" evidence="1">
    <location>
        <begin position="66"/>
        <end position="96"/>
    </location>
</feature>
<keyword evidence="3" id="KW-1185">Reference proteome</keyword>
<reference evidence="3" key="1">
    <citation type="journal article" date="2013" name="Nature">
        <title>Draft genome of the wheat A-genome progenitor Triticum urartu.</title>
        <authorList>
            <person name="Ling H.Q."/>
            <person name="Zhao S."/>
            <person name="Liu D."/>
            <person name="Wang J."/>
            <person name="Sun H."/>
            <person name="Zhang C."/>
            <person name="Fan H."/>
            <person name="Li D."/>
            <person name="Dong L."/>
            <person name="Tao Y."/>
            <person name="Gao C."/>
            <person name="Wu H."/>
            <person name="Li Y."/>
            <person name="Cui Y."/>
            <person name="Guo X."/>
            <person name="Zheng S."/>
            <person name="Wang B."/>
            <person name="Yu K."/>
            <person name="Liang Q."/>
            <person name="Yang W."/>
            <person name="Lou X."/>
            <person name="Chen J."/>
            <person name="Feng M."/>
            <person name="Jian J."/>
            <person name="Zhang X."/>
            <person name="Luo G."/>
            <person name="Jiang Y."/>
            <person name="Liu J."/>
            <person name="Wang Z."/>
            <person name="Sha Y."/>
            <person name="Zhang B."/>
            <person name="Wu H."/>
            <person name="Tang D."/>
            <person name="Shen Q."/>
            <person name="Xue P."/>
            <person name="Zou S."/>
            <person name="Wang X."/>
            <person name="Liu X."/>
            <person name="Wang F."/>
            <person name="Yang Y."/>
            <person name="An X."/>
            <person name="Dong Z."/>
            <person name="Zhang K."/>
            <person name="Zhang X."/>
            <person name="Luo M.C."/>
            <person name="Dvorak J."/>
            <person name="Tong Y."/>
            <person name="Wang J."/>
            <person name="Yang H."/>
            <person name="Li Z."/>
            <person name="Wang D."/>
            <person name="Zhang A."/>
            <person name="Wang J."/>
        </authorList>
    </citation>
    <scope>NUCLEOTIDE SEQUENCE</scope>
    <source>
        <strain evidence="3">cv. G1812</strain>
    </source>
</reference>
<accession>A0A8R7PVW7</accession>
<dbReference type="Gramene" id="TuG1812G0300003719.01.T01">
    <property type="protein sequence ID" value="TuG1812G0300003719.01.T01.cds339614"/>
    <property type="gene ID" value="TuG1812G0300003719.01"/>
</dbReference>
<sequence length="107" mass="11740">MLSSFLTRHAHLTGDMNRAMIIICASFKACMNSARPFNPRPSSVRHAGSSSKATQQMLSNAKRSRTSCMSSVRPSSSARESRGSSRSTTSNRTVLTTKFLNERLLNS</sequence>
<proteinExistence type="predicted"/>
<feature type="region of interest" description="Disordered" evidence="1">
    <location>
        <begin position="35"/>
        <end position="96"/>
    </location>
</feature>
<organism evidence="2 3">
    <name type="scientific">Triticum urartu</name>
    <name type="common">Red wild einkorn</name>
    <name type="synonym">Crithodium urartu</name>
    <dbReference type="NCBI Taxonomy" id="4572"/>
    <lineage>
        <taxon>Eukaryota</taxon>
        <taxon>Viridiplantae</taxon>
        <taxon>Streptophyta</taxon>
        <taxon>Embryophyta</taxon>
        <taxon>Tracheophyta</taxon>
        <taxon>Spermatophyta</taxon>
        <taxon>Magnoliopsida</taxon>
        <taxon>Liliopsida</taxon>
        <taxon>Poales</taxon>
        <taxon>Poaceae</taxon>
        <taxon>BOP clade</taxon>
        <taxon>Pooideae</taxon>
        <taxon>Triticodae</taxon>
        <taxon>Triticeae</taxon>
        <taxon>Triticinae</taxon>
        <taxon>Triticum</taxon>
    </lineage>
</organism>
<dbReference type="Proteomes" id="UP000015106">
    <property type="component" value="Chromosome 3"/>
</dbReference>